<dbReference type="Proteomes" id="UP001248581">
    <property type="component" value="Chromosome"/>
</dbReference>
<evidence type="ECO:0008006" key="4">
    <source>
        <dbReference type="Google" id="ProtNLM"/>
    </source>
</evidence>
<sequence length="261" mass="28802">MANIFRPSIATSLLLLSTTSFAETDTDEDVQDMSDPTAVYTQGGVGVTNKGLNFKYGESYDTGDPTKMGMNVLEIMGVAGETLGWDNNHAKDNSIDSFRFRNFELNTVNGRGTQIDMTYNVDSETGSAGYNLMQALPKMGMFQFFPLAGAGVAFGNNVIEDDGTTDSGYSVMGTYATIGMYSKITITDKIWLNYNPFYSKTLSGSDNYKDSGMEGNDAVLTHEFAASYQMTPRMNIRYFANWSENVDISDGNHRVEVNYQF</sequence>
<accession>A0ABY9TJH0</accession>
<feature type="signal peptide" evidence="1">
    <location>
        <begin position="1"/>
        <end position="22"/>
    </location>
</feature>
<evidence type="ECO:0000256" key="1">
    <source>
        <dbReference type="SAM" id="SignalP"/>
    </source>
</evidence>
<keyword evidence="1" id="KW-0732">Signal</keyword>
<dbReference type="EMBL" id="CP134146">
    <property type="protein sequence ID" value="WNC68969.1"/>
    <property type="molecule type" value="Genomic_DNA"/>
</dbReference>
<dbReference type="RefSeq" id="WP_348388122.1">
    <property type="nucleotide sequence ID" value="NZ_CP134146.1"/>
</dbReference>
<gene>
    <name evidence="2" type="ORF">RI845_02155</name>
</gene>
<reference evidence="3" key="1">
    <citation type="submission" date="2023-09" db="EMBL/GenBank/DDBJ databases">
        <authorList>
            <person name="Li S."/>
            <person name="Li X."/>
            <person name="Zhang C."/>
            <person name="Zhao Z."/>
        </authorList>
    </citation>
    <scope>NUCLEOTIDE SEQUENCE [LARGE SCALE GENOMIC DNA]</scope>
    <source>
        <strain evidence="3">SQ345</strain>
    </source>
</reference>
<protein>
    <recommendedName>
        <fullName evidence="4">Porin</fullName>
    </recommendedName>
</protein>
<evidence type="ECO:0000313" key="3">
    <source>
        <dbReference type="Proteomes" id="UP001248581"/>
    </source>
</evidence>
<proteinExistence type="predicted"/>
<feature type="chain" id="PRO_5045112284" description="Porin" evidence="1">
    <location>
        <begin position="23"/>
        <end position="261"/>
    </location>
</feature>
<keyword evidence="3" id="KW-1185">Reference proteome</keyword>
<organism evidence="2 3">
    <name type="scientific">Thalassotalea nanhaiensis</name>
    <dbReference type="NCBI Taxonomy" id="3065648"/>
    <lineage>
        <taxon>Bacteria</taxon>
        <taxon>Pseudomonadati</taxon>
        <taxon>Pseudomonadota</taxon>
        <taxon>Gammaproteobacteria</taxon>
        <taxon>Alteromonadales</taxon>
        <taxon>Colwelliaceae</taxon>
        <taxon>Thalassotalea</taxon>
    </lineage>
</organism>
<evidence type="ECO:0000313" key="2">
    <source>
        <dbReference type="EMBL" id="WNC68969.1"/>
    </source>
</evidence>
<name>A0ABY9TJH0_9GAMM</name>